<feature type="region of interest" description="Disordered" evidence="5">
    <location>
        <begin position="1016"/>
        <end position="1040"/>
    </location>
</feature>
<evidence type="ECO:0000256" key="4">
    <source>
        <dbReference type="RuleBase" id="RU365069"/>
    </source>
</evidence>
<evidence type="ECO:0000259" key="6">
    <source>
        <dbReference type="Pfam" id="PF15469"/>
    </source>
</evidence>
<sequence length="1040" mass="115363">MPVSADRERQLLNKYKIPSLYPEKWPTRADDSSDDDDEATASNGLSPIPYNSKLSVNSRSSYSKYRNIDRHASVRSATRDSESLVRNDEPDALGMAPSVASELKRRGLPIDENLKLRNRFMLSSTTFNPASFLATVHQNASTEDLLRGLDHLSQSIEQKSASLKVLVESNFEKFVKAKATIDNVYTEMRTQGVEAGAADQQRAENRLSLHTRQTSKNQSHFRSSSGRIVSGSRKSVVIPEKKKNALTKESEYGVQGIKTPLLEIAIKAEEVWGPTLGGREKEESLREVLSTIDQHRDIFTLSGELAESIRKRDYDGIVYAHKQANRHANFARNMADIAKANGGQLSDEDAQVIIVTAKMWNDVDPQINACKIDALKRLRESHGRRPAAVPEETDKEEHMELIGLLLQLGVDDNPIWQWLNSRFLYLKDKIARSFERSRIELEIMRRKLANSSRTDVQGLAQYLRSVANPDSFRFAKESGRDLDSPPIIAFWEKVHFSMTALLSLQNGVVGEVIEYWETTQSFIDNKAQKAFSSAVVAAGQEHLELEPDDVQNLRSGAVELVNLIRDNVLSFFSDPPVDDLSDLYSPIPPTPKSPDVSMALSPNLKKTFTFDIMNAPPPSPQRGDAWEKFAFWAPQSNCISGSLYLGRVLMIIGVGASELSALSVIKQTRGGESLKTLVGTVRERCIQAVCAAWTTDSDRCRILESWTRQSDRRDLTTVAPSIAAFEENVLQHAQKIAYITDAMSARGSAEVIVPPSAKMLQSLRGTFVSSLHKVFSGMVDNAEQGDVSGVGNDIRMLLTLSNLSHLKAEIVPHLVSQFETNFSVKLSDETKTIRDVLGQLDTRLFQAYIKPTVDYLQQTIATGISTPSWEPAATARPTDAKPYIYAVLLKLVLIHSDVSSTTPTLTNQILSHLLEQASLFLIQAFKARCQPSPSSSAKYSLPALMQATLDVEFLAQTLNNYTTDKASETQSQIYLALDERTDNESRAKLQGELPAMRAILKKLREGTKGEFGCFKKERRGRSERAATGTGRGARAAPAAA</sequence>
<keyword evidence="2 4" id="KW-0813">Transport</keyword>
<comment type="function">
    <text evidence="4">Component of the exocyst complex involved in the docking of exocytic vesicles with fusion sites on the plasma membrane.</text>
</comment>
<evidence type="ECO:0000313" key="7">
    <source>
        <dbReference type="EMBL" id="KAF2479766.1"/>
    </source>
</evidence>
<dbReference type="PANTHER" id="PTHR13043:SF1">
    <property type="entry name" value="EXOCYST COMPLEX COMPONENT 2"/>
    <property type="match status" value="1"/>
</dbReference>
<reference evidence="7" key="1">
    <citation type="journal article" date="2020" name="Stud. Mycol.">
        <title>101 Dothideomycetes genomes: a test case for predicting lifestyles and emergence of pathogens.</title>
        <authorList>
            <person name="Haridas S."/>
            <person name="Albert R."/>
            <person name="Binder M."/>
            <person name="Bloem J."/>
            <person name="Labutti K."/>
            <person name="Salamov A."/>
            <person name="Andreopoulos B."/>
            <person name="Baker S."/>
            <person name="Barry K."/>
            <person name="Bills G."/>
            <person name="Bluhm B."/>
            <person name="Cannon C."/>
            <person name="Castanera R."/>
            <person name="Culley D."/>
            <person name="Daum C."/>
            <person name="Ezra D."/>
            <person name="Gonzalez J."/>
            <person name="Henrissat B."/>
            <person name="Kuo A."/>
            <person name="Liang C."/>
            <person name="Lipzen A."/>
            <person name="Lutzoni F."/>
            <person name="Magnuson J."/>
            <person name="Mondo S."/>
            <person name="Nolan M."/>
            <person name="Ohm R."/>
            <person name="Pangilinan J."/>
            <person name="Park H.-J."/>
            <person name="Ramirez L."/>
            <person name="Alfaro M."/>
            <person name="Sun H."/>
            <person name="Tritt A."/>
            <person name="Yoshinaga Y."/>
            <person name="Zwiers L.-H."/>
            <person name="Turgeon B."/>
            <person name="Goodwin S."/>
            <person name="Spatafora J."/>
            <person name="Crous P."/>
            <person name="Grigoriev I."/>
        </authorList>
    </citation>
    <scope>NUCLEOTIDE SEQUENCE</scope>
    <source>
        <strain evidence="7">CBS 113389</strain>
    </source>
</reference>
<dbReference type="GO" id="GO:0000145">
    <property type="term" value="C:exocyst"/>
    <property type="evidence" value="ECO:0007669"/>
    <property type="project" value="UniProtKB-UniRule"/>
</dbReference>
<feature type="region of interest" description="Disordered" evidence="5">
    <location>
        <begin position="22"/>
        <end position="53"/>
    </location>
</feature>
<evidence type="ECO:0000256" key="5">
    <source>
        <dbReference type="SAM" id="MobiDB-lite"/>
    </source>
</evidence>
<evidence type="ECO:0000313" key="8">
    <source>
        <dbReference type="Proteomes" id="UP000799767"/>
    </source>
</evidence>
<keyword evidence="3 4" id="KW-0268">Exocytosis</keyword>
<dbReference type="InterPro" id="IPR029175">
    <property type="entry name" value="EXOC2/Sec5"/>
</dbReference>
<dbReference type="GO" id="GO:0015031">
    <property type="term" value="P:protein transport"/>
    <property type="evidence" value="ECO:0007669"/>
    <property type="project" value="UniProtKB-KW"/>
</dbReference>
<feature type="compositionally biased region" description="Low complexity" evidence="5">
    <location>
        <begin position="1025"/>
        <end position="1040"/>
    </location>
</feature>
<comment type="similarity">
    <text evidence="1 4">Belongs to the SEC5 family.</text>
</comment>
<feature type="domain" description="Exocyst complex component EXOC2/Sec5 N-terminal" evidence="6">
    <location>
        <begin position="90"/>
        <end position="1014"/>
    </location>
</feature>
<evidence type="ECO:0000256" key="1">
    <source>
        <dbReference type="ARBA" id="ARBA00010578"/>
    </source>
</evidence>
<dbReference type="OrthoDB" id="26242at2759"/>
<keyword evidence="8" id="KW-1185">Reference proteome</keyword>
<gene>
    <name evidence="7" type="ORF">BDY17DRAFT_257260</name>
</gene>
<evidence type="ECO:0000256" key="2">
    <source>
        <dbReference type="ARBA" id="ARBA00022448"/>
    </source>
</evidence>
<dbReference type="PANTHER" id="PTHR13043">
    <property type="entry name" value="EXOCYST COMPLEX COMPONENT SEC5"/>
    <property type="match status" value="1"/>
</dbReference>
<dbReference type="Proteomes" id="UP000799767">
    <property type="component" value="Unassembled WGS sequence"/>
</dbReference>
<dbReference type="EMBL" id="MU001641">
    <property type="protein sequence ID" value="KAF2479766.1"/>
    <property type="molecule type" value="Genomic_DNA"/>
</dbReference>
<dbReference type="GeneID" id="54472672"/>
<feature type="region of interest" description="Disordered" evidence="5">
    <location>
        <begin position="210"/>
        <end position="234"/>
    </location>
</feature>
<dbReference type="RefSeq" id="XP_033586336.1">
    <property type="nucleotide sequence ID" value="XM_033731670.1"/>
</dbReference>
<dbReference type="Pfam" id="PF15469">
    <property type="entry name" value="Sec5"/>
    <property type="match status" value="1"/>
</dbReference>
<organism evidence="7 8">
    <name type="scientific">Neohortaea acidophila</name>
    <dbReference type="NCBI Taxonomy" id="245834"/>
    <lineage>
        <taxon>Eukaryota</taxon>
        <taxon>Fungi</taxon>
        <taxon>Dikarya</taxon>
        <taxon>Ascomycota</taxon>
        <taxon>Pezizomycotina</taxon>
        <taxon>Dothideomycetes</taxon>
        <taxon>Dothideomycetidae</taxon>
        <taxon>Mycosphaerellales</taxon>
        <taxon>Teratosphaeriaceae</taxon>
        <taxon>Neohortaea</taxon>
    </lineage>
</organism>
<dbReference type="GO" id="GO:0006887">
    <property type="term" value="P:exocytosis"/>
    <property type="evidence" value="ECO:0007669"/>
    <property type="project" value="UniProtKB-KW"/>
</dbReference>
<protein>
    <recommendedName>
        <fullName evidence="4">Exocyst complex component SEC5</fullName>
    </recommendedName>
</protein>
<comment type="subunit">
    <text evidence="4">Component of the exocyst complex.</text>
</comment>
<proteinExistence type="inferred from homology"/>
<dbReference type="GO" id="GO:0006893">
    <property type="term" value="P:Golgi to plasma membrane transport"/>
    <property type="evidence" value="ECO:0007669"/>
    <property type="project" value="UniProtKB-UniRule"/>
</dbReference>
<evidence type="ECO:0000256" key="3">
    <source>
        <dbReference type="ARBA" id="ARBA00022483"/>
    </source>
</evidence>
<feature type="compositionally biased region" description="Polar residues" evidence="5">
    <location>
        <begin position="210"/>
        <end position="221"/>
    </location>
</feature>
<name>A0A6A6PIZ8_9PEZI</name>
<dbReference type="InterPro" id="IPR039481">
    <property type="entry name" value="EXOC2/Sec5_N_dom"/>
</dbReference>
<dbReference type="AlphaFoldDB" id="A0A6A6PIZ8"/>
<accession>A0A6A6PIZ8</accession>
<keyword evidence="4" id="KW-0653">Protein transport</keyword>
<feature type="compositionally biased region" description="Low complexity" evidence="5">
    <location>
        <begin position="222"/>
        <end position="234"/>
    </location>
</feature>